<evidence type="ECO:0000256" key="2">
    <source>
        <dbReference type="SAM" id="SignalP"/>
    </source>
</evidence>
<sequence length="115" mass="12670">MKTKQIISLALMLGLSVTVINGCGTKEGSSANKKDESAYAVSSEMKEESISTTKPGAEEKTHSEYVKTYSVYAEQGAVVTWYDSQTGQFRYKDKCETCGQVASSEHNNRYFIAMT</sequence>
<reference evidence="3 4" key="1">
    <citation type="submission" date="2015-09" db="EMBL/GenBank/DDBJ databases">
        <authorList>
            <consortium name="Pathogen Informatics"/>
        </authorList>
    </citation>
    <scope>NUCLEOTIDE SEQUENCE [LARGE SCALE GENOMIC DNA]</scope>
    <source>
        <strain evidence="3 4">2789STDY5834928</strain>
    </source>
</reference>
<evidence type="ECO:0000313" key="3">
    <source>
        <dbReference type="EMBL" id="CUQ87729.1"/>
    </source>
</evidence>
<keyword evidence="2" id="KW-0732">Signal</keyword>
<protein>
    <submittedName>
        <fullName evidence="3">Uncharacterized protein</fullName>
    </submittedName>
</protein>
<dbReference type="EMBL" id="CZBY01000012">
    <property type="protein sequence ID" value="CUQ87729.1"/>
    <property type="molecule type" value="Genomic_DNA"/>
</dbReference>
<accession>A0A174ZS99</accession>
<proteinExistence type="predicted"/>
<gene>
    <name evidence="3" type="ORF">ERS852540_01577</name>
</gene>
<evidence type="ECO:0000256" key="1">
    <source>
        <dbReference type="SAM" id="MobiDB-lite"/>
    </source>
</evidence>
<dbReference type="Proteomes" id="UP000095662">
    <property type="component" value="Unassembled WGS sequence"/>
</dbReference>
<feature type="signal peptide" evidence="2">
    <location>
        <begin position="1"/>
        <end position="22"/>
    </location>
</feature>
<organism evidence="3 4">
    <name type="scientific">[Eubacterium] siraeum</name>
    <dbReference type="NCBI Taxonomy" id="39492"/>
    <lineage>
        <taxon>Bacteria</taxon>
        <taxon>Bacillati</taxon>
        <taxon>Bacillota</taxon>
        <taxon>Clostridia</taxon>
        <taxon>Eubacteriales</taxon>
        <taxon>Oscillospiraceae</taxon>
        <taxon>Oscillospiraceae incertae sedis</taxon>
    </lineage>
</organism>
<evidence type="ECO:0000313" key="4">
    <source>
        <dbReference type="Proteomes" id="UP000095662"/>
    </source>
</evidence>
<name>A0A174ZS99_9FIRM</name>
<feature type="region of interest" description="Disordered" evidence="1">
    <location>
        <begin position="24"/>
        <end position="58"/>
    </location>
</feature>
<feature type="chain" id="PRO_5039024821" evidence="2">
    <location>
        <begin position="23"/>
        <end position="115"/>
    </location>
</feature>
<dbReference type="AlphaFoldDB" id="A0A174ZS99"/>